<dbReference type="Pfam" id="PF07595">
    <property type="entry name" value="Planc_extracel"/>
    <property type="match status" value="1"/>
</dbReference>
<feature type="compositionally biased region" description="Basic residues" evidence="1">
    <location>
        <begin position="89"/>
        <end position="102"/>
    </location>
</feature>
<evidence type="ECO:0000259" key="2">
    <source>
        <dbReference type="Pfam" id="PF07595"/>
    </source>
</evidence>
<evidence type="ECO:0000313" key="3">
    <source>
        <dbReference type="EMBL" id="BBO35322.1"/>
    </source>
</evidence>
<gene>
    <name evidence="3" type="ORF">PLANPX_4934</name>
</gene>
<dbReference type="AlphaFoldDB" id="A0A5K7XH04"/>
<protein>
    <recommendedName>
        <fullName evidence="2">Planctomycete extracellular domain-containing protein</fullName>
    </recommendedName>
</protein>
<evidence type="ECO:0000256" key="1">
    <source>
        <dbReference type="SAM" id="MobiDB-lite"/>
    </source>
</evidence>
<dbReference type="Proteomes" id="UP000326837">
    <property type="component" value="Chromosome"/>
</dbReference>
<evidence type="ECO:0000313" key="4">
    <source>
        <dbReference type="Proteomes" id="UP000326837"/>
    </source>
</evidence>
<dbReference type="KEGG" id="lpav:PLANPX_4934"/>
<sequence length="102" mass="11466">MSRSKSVRNRHSLVKSSVGRRLALESLESRQLLAADFNLLKDVNATPNAGSSFPHEFVQAGAKTFFSAHVVVRQRTLGDRRDGGWHLSRQGHHRRGGQHLRQ</sequence>
<dbReference type="EMBL" id="AP021861">
    <property type="protein sequence ID" value="BBO35322.1"/>
    <property type="molecule type" value="Genomic_DNA"/>
</dbReference>
<organism evidence="3 4">
    <name type="scientific">Lacipirellula parvula</name>
    <dbReference type="NCBI Taxonomy" id="2650471"/>
    <lineage>
        <taxon>Bacteria</taxon>
        <taxon>Pseudomonadati</taxon>
        <taxon>Planctomycetota</taxon>
        <taxon>Planctomycetia</taxon>
        <taxon>Pirellulales</taxon>
        <taxon>Lacipirellulaceae</taxon>
        <taxon>Lacipirellula</taxon>
    </lineage>
</organism>
<proteinExistence type="predicted"/>
<name>A0A5K7XH04_9BACT</name>
<dbReference type="InterPro" id="IPR011506">
    <property type="entry name" value="Planctomycete_extracellular"/>
</dbReference>
<accession>A0A5K7XH04</accession>
<reference evidence="4" key="1">
    <citation type="submission" date="2019-10" db="EMBL/GenBank/DDBJ databases">
        <title>Lacipirellula parvula gen. nov., sp. nov., representing a lineage of planctomycetes widespread in freshwater anoxic habitats, and description of the family Lacipirellulaceae.</title>
        <authorList>
            <person name="Dedysh S.N."/>
            <person name="Kulichevskaya I.S."/>
            <person name="Beletsky A.V."/>
            <person name="Rakitin A.L."/>
            <person name="Mardanov A.V."/>
            <person name="Ivanova A.A."/>
            <person name="Saltykova V.X."/>
            <person name="Rijpstra W.I.C."/>
            <person name="Sinninghe Damste J.S."/>
            <person name="Ravin N.V."/>
        </authorList>
    </citation>
    <scope>NUCLEOTIDE SEQUENCE [LARGE SCALE GENOMIC DNA]</scope>
    <source>
        <strain evidence="4">PX69</strain>
    </source>
</reference>
<feature type="region of interest" description="Disordered" evidence="1">
    <location>
        <begin position="78"/>
        <end position="102"/>
    </location>
</feature>
<keyword evidence="4" id="KW-1185">Reference proteome</keyword>
<feature type="domain" description="Planctomycete extracellular" evidence="2">
    <location>
        <begin position="20"/>
        <end position="36"/>
    </location>
</feature>